<dbReference type="AlphaFoldDB" id="A0A0B2B779"/>
<dbReference type="PROSITE" id="PS51257">
    <property type="entry name" value="PROKAR_LIPOPROTEIN"/>
    <property type="match status" value="1"/>
</dbReference>
<reference evidence="6 7" key="1">
    <citation type="submission" date="2017-11" db="EMBL/GenBank/DDBJ databases">
        <title>Genomic Encyclopedia of Archaeal and Bacterial Type Strains, Phase II (KMG-II): From Individual Species to Whole Genera.</title>
        <authorList>
            <person name="Goeker M."/>
        </authorList>
    </citation>
    <scope>NUCLEOTIDE SEQUENCE [LARGE SCALE GENOMIC DNA]</scope>
    <source>
        <strain evidence="6 7">DSM 27763</strain>
    </source>
</reference>
<feature type="chain" id="PRO_5015034319" evidence="4">
    <location>
        <begin position="22"/>
        <end position="323"/>
    </location>
</feature>
<evidence type="ECO:0000313" key="7">
    <source>
        <dbReference type="Proteomes" id="UP000230842"/>
    </source>
</evidence>
<comment type="subcellular location">
    <subcellularLocation>
        <location evidence="1">Periplasm</location>
    </subcellularLocation>
</comment>
<dbReference type="SUPFAM" id="SSF53850">
    <property type="entry name" value="Periplasmic binding protein-like II"/>
    <property type="match status" value="1"/>
</dbReference>
<dbReference type="RefSeq" id="WP_039358393.1">
    <property type="nucleotide sequence ID" value="NZ_PGEZ01000001.1"/>
</dbReference>
<feature type="signal peptide" evidence="4">
    <location>
        <begin position="1"/>
        <end position="21"/>
    </location>
</feature>
<dbReference type="Pfam" id="PF09084">
    <property type="entry name" value="NMT1"/>
    <property type="match status" value="1"/>
</dbReference>
<dbReference type="InterPro" id="IPR015168">
    <property type="entry name" value="SsuA/THI5"/>
</dbReference>
<dbReference type="GO" id="GO:0042597">
    <property type="term" value="C:periplasmic space"/>
    <property type="evidence" value="ECO:0007669"/>
    <property type="project" value="UniProtKB-SubCell"/>
</dbReference>
<dbReference type="Gene3D" id="3.40.190.10">
    <property type="entry name" value="Periplasmic binding protein-like II"/>
    <property type="match status" value="2"/>
</dbReference>
<name>A0A0B2B779_9ACTN</name>
<proteinExistence type="inferred from homology"/>
<feature type="domain" description="SsuA/THI5-like" evidence="5">
    <location>
        <begin position="50"/>
        <end position="267"/>
    </location>
</feature>
<evidence type="ECO:0000259" key="5">
    <source>
        <dbReference type="Pfam" id="PF09084"/>
    </source>
</evidence>
<keyword evidence="7" id="KW-1185">Reference proteome</keyword>
<keyword evidence="3 4" id="KW-0732">Signal</keyword>
<evidence type="ECO:0000256" key="1">
    <source>
        <dbReference type="ARBA" id="ARBA00004418"/>
    </source>
</evidence>
<comment type="similarity">
    <text evidence="2">Belongs to the bacterial solute-binding protein SsuA/TauA family.</text>
</comment>
<sequence length="323" mass="33338">MTRKRSIAAAAAALAASAALAACGGGDDGGDGGSGSETDQVTVGVIPIVDVAPIYLGDEQGFFEDEGIDLTLETGQGGAAIVPGVASGQFQFGFSNVTSLILAESQDLPLTMVAPGNSTTGEVGDDFGAVVAPEGSDIAEPADLAGKRVAVNTLNNIGSTTINKVVRDDGGDPSTIEYVELGFPDMPGALSNGQVDAAWVVEPFLAITEGQGATPVAWNFAATDPELMIAAYFTSEQTAQSDPDLVERFTNAMEESLQYASDNPDEARAILSSYTEIDAETAEQLTLPTWPTEINEDSVQLLADLALEDGLIDSEPDIEAMLP</sequence>
<dbReference type="PANTHER" id="PTHR30024:SF47">
    <property type="entry name" value="TAURINE-BINDING PERIPLASMIC PROTEIN"/>
    <property type="match status" value="1"/>
</dbReference>
<accession>A0A0B2B779</accession>
<dbReference type="OrthoDB" id="7808807at2"/>
<dbReference type="PANTHER" id="PTHR30024">
    <property type="entry name" value="ALIPHATIC SULFONATES-BINDING PROTEIN-RELATED"/>
    <property type="match status" value="1"/>
</dbReference>
<protein>
    <submittedName>
        <fullName evidence="6">NitT/TauT family transport system substrate-binding protein</fullName>
    </submittedName>
</protein>
<organism evidence="6 7">
    <name type="scientific">Mumia flava</name>
    <dbReference type="NCBI Taxonomy" id="1348852"/>
    <lineage>
        <taxon>Bacteria</taxon>
        <taxon>Bacillati</taxon>
        <taxon>Actinomycetota</taxon>
        <taxon>Actinomycetes</taxon>
        <taxon>Propionibacteriales</taxon>
        <taxon>Nocardioidaceae</taxon>
        <taxon>Mumia</taxon>
    </lineage>
</organism>
<dbReference type="EMBL" id="PGEZ01000001">
    <property type="protein sequence ID" value="PJJ57530.1"/>
    <property type="molecule type" value="Genomic_DNA"/>
</dbReference>
<gene>
    <name evidence="6" type="ORF">CLV56_1765</name>
</gene>
<evidence type="ECO:0000313" key="6">
    <source>
        <dbReference type="EMBL" id="PJJ57530.1"/>
    </source>
</evidence>
<comment type="caution">
    <text evidence="6">The sequence shown here is derived from an EMBL/GenBank/DDBJ whole genome shotgun (WGS) entry which is preliminary data.</text>
</comment>
<evidence type="ECO:0000256" key="4">
    <source>
        <dbReference type="SAM" id="SignalP"/>
    </source>
</evidence>
<evidence type="ECO:0000256" key="2">
    <source>
        <dbReference type="ARBA" id="ARBA00010742"/>
    </source>
</evidence>
<dbReference type="Proteomes" id="UP000230842">
    <property type="component" value="Unassembled WGS sequence"/>
</dbReference>
<evidence type="ECO:0000256" key="3">
    <source>
        <dbReference type="ARBA" id="ARBA00022729"/>
    </source>
</evidence>